<dbReference type="HOGENOM" id="CLU_2709691_0_0_1"/>
<evidence type="ECO:0000313" key="2">
    <source>
        <dbReference type="EnsemblPlants" id="PGSC0003DMT400053560"/>
    </source>
</evidence>
<dbReference type="Proteomes" id="UP000011115">
    <property type="component" value="Unassembled WGS sequence"/>
</dbReference>
<sequence length="73" mass="8490">MVHHRLDKLMYLMRISIKKEKIMINYTCKRKLTNSAAADGYDGFLFLLLILLAYLFYSCTNMGCGVVMRLFTS</sequence>
<proteinExistence type="predicted"/>
<reference evidence="3" key="1">
    <citation type="journal article" date="2011" name="Nature">
        <title>Genome sequence and analysis of the tuber crop potato.</title>
        <authorList>
            <consortium name="The Potato Genome Sequencing Consortium"/>
        </authorList>
    </citation>
    <scope>NUCLEOTIDE SEQUENCE [LARGE SCALE GENOMIC DNA]</scope>
    <source>
        <strain evidence="3">cv. DM1-3 516 R44</strain>
    </source>
</reference>
<protein>
    <submittedName>
        <fullName evidence="2">Uncharacterized protein</fullName>
    </submittedName>
</protein>
<keyword evidence="3" id="KW-1185">Reference proteome</keyword>
<feature type="transmembrane region" description="Helical" evidence="1">
    <location>
        <begin position="44"/>
        <end position="71"/>
    </location>
</feature>
<keyword evidence="1" id="KW-1133">Transmembrane helix</keyword>
<reference evidence="2" key="2">
    <citation type="submission" date="2015-06" db="UniProtKB">
        <authorList>
            <consortium name="EnsemblPlants"/>
        </authorList>
    </citation>
    <scope>IDENTIFICATION</scope>
    <source>
        <strain evidence="2">DM1-3 516 R44</strain>
    </source>
</reference>
<accession>M1BV43</accession>
<dbReference type="InParanoid" id="M1BV43"/>
<dbReference type="Gramene" id="PGSC0003DMT400053560">
    <property type="protein sequence ID" value="PGSC0003DMT400053560"/>
    <property type="gene ID" value="PGSC0003DMG400020777"/>
</dbReference>
<organism evidence="2 3">
    <name type="scientific">Solanum tuberosum</name>
    <name type="common">Potato</name>
    <dbReference type="NCBI Taxonomy" id="4113"/>
    <lineage>
        <taxon>Eukaryota</taxon>
        <taxon>Viridiplantae</taxon>
        <taxon>Streptophyta</taxon>
        <taxon>Embryophyta</taxon>
        <taxon>Tracheophyta</taxon>
        <taxon>Spermatophyta</taxon>
        <taxon>Magnoliopsida</taxon>
        <taxon>eudicotyledons</taxon>
        <taxon>Gunneridae</taxon>
        <taxon>Pentapetalae</taxon>
        <taxon>asterids</taxon>
        <taxon>lamiids</taxon>
        <taxon>Solanales</taxon>
        <taxon>Solanaceae</taxon>
        <taxon>Solanoideae</taxon>
        <taxon>Solaneae</taxon>
        <taxon>Solanum</taxon>
    </lineage>
</organism>
<keyword evidence="1" id="KW-0472">Membrane</keyword>
<dbReference type="AlphaFoldDB" id="M1BV43"/>
<evidence type="ECO:0000256" key="1">
    <source>
        <dbReference type="SAM" id="Phobius"/>
    </source>
</evidence>
<evidence type="ECO:0000313" key="3">
    <source>
        <dbReference type="Proteomes" id="UP000011115"/>
    </source>
</evidence>
<dbReference type="PaxDb" id="4113-PGSC0003DMT400053560"/>
<dbReference type="EnsemblPlants" id="PGSC0003DMT400053560">
    <property type="protein sequence ID" value="PGSC0003DMT400053560"/>
    <property type="gene ID" value="PGSC0003DMG400020777"/>
</dbReference>
<name>M1BV43_SOLTU</name>
<keyword evidence="1" id="KW-0812">Transmembrane</keyword>